<evidence type="ECO:0000313" key="3">
    <source>
        <dbReference type="EMBL" id="CAB1445028.1"/>
    </source>
</evidence>
<evidence type="ECO:0000256" key="2">
    <source>
        <dbReference type="SAM" id="MobiDB-lite"/>
    </source>
</evidence>
<feature type="coiled-coil region" evidence="1">
    <location>
        <begin position="369"/>
        <end position="415"/>
    </location>
</feature>
<gene>
    <name evidence="3" type="ORF">PLEPLA_LOCUS32758</name>
</gene>
<organism evidence="3 4">
    <name type="scientific">Pleuronectes platessa</name>
    <name type="common">European plaice</name>
    <dbReference type="NCBI Taxonomy" id="8262"/>
    <lineage>
        <taxon>Eukaryota</taxon>
        <taxon>Metazoa</taxon>
        <taxon>Chordata</taxon>
        <taxon>Craniata</taxon>
        <taxon>Vertebrata</taxon>
        <taxon>Euteleostomi</taxon>
        <taxon>Actinopterygii</taxon>
        <taxon>Neopterygii</taxon>
        <taxon>Teleostei</taxon>
        <taxon>Neoteleostei</taxon>
        <taxon>Acanthomorphata</taxon>
        <taxon>Carangaria</taxon>
        <taxon>Pleuronectiformes</taxon>
        <taxon>Pleuronectoidei</taxon>
        <taxon>Pleuronectidae</taxon>
        <taxon>Pleuronectes</taxon>
    </lineage>
</organism>
<feature type="compositionally biased region" description="Polar residues" evidence="2">
    <location>
        <begin position="275"/>
        <end position="294"/>
    </location>
</feature>
<sequence>MASNDGPLVKEAITLLDKFSEGKQCLDDFIEDAAKHLQIMDAQHKQFILDVVSGCTEYKKLLDVVVNVFYGQNGRWLSIGDRSQFAIICYLTTFVLDDIGLQRFSNIVKSLDIKKMHTFLNFFFTHLTSWIQEEWNHIYDAACVEEQWIGPLLRWRPHIETLMDQLALKMSCGSQVKKIPIKATKPKKFCLTKPKPRSLPMPELIPQQGKCKPVPNSTYRAPKEMQIIKEIKQENHLKTTELLNEANMKQFRCGNPQKSERTRRKMLQIQTDLDSKLQFNSFQPSESPSSNKTKNCPVKLNSAAILRQRALRNRKEEEELQRVDRLTEGEGEDSSFVQWQKNMREMDLHEELAKIEQRRLEGHISHKEAAIARINIMESNQKASQLKKEETAQLMREYAEKRLQEDQELRDLVQQVAEGHKNSKMAKEKLQKFKQSIVREVSEQSQALLRQALEEAQSDLSRKFQTILEIRAIESLPHVRFKSFDDTETAGHELLDEMSIVELRLRLAHLKEFRQTVQQKKREHILEVTHEKKQLLLEEMELNNLHMQAMAQAAAFRKEKERKASLDLQRKVAQDKRVLAMQKKLEEKKQEQRTLEQIKSSKNRTAEKNPEQAETRDKRVMTQVQKDLDSKLKFNSIHPTKPRSSIKTKNCPVKLNIATRLREKALQNLKQEELQRGSRYMALDERANASRAPPAQLACELTLAGKPGSR</sequence>
<feature type="compositionally biased region" description="Basic and acidic residues" evidence="2">
    <location>
        <begin position="604"/>
        <end position="622"/>
    </location>
</feature>
<dbReference type="PANTHER" id="PTHR34649">
    <property type="entry name" value="CILIA- AND FLAGELLA-ASSOCIATED PROTEIN 99"/>
    <property type="match status" value="1"/>
</dbReference>
<feature type="compositionally biased region" description="Basic and acidic residues" evidence="2">
    <location>
        <begin position="585"/>
        <end position="596"/>
    </location>
</feature>
<protein>
    <recommendedName>
        <fullName evidence="5">Cilia- and flagella-associated protein 99</fullName>
    </recommendedName>
</protein>
<keyword evidence="4" id="KW-1185">Reference proteome</keyword>
<dbReference type="EMBL" id="CADEAL010003535">
    <property type="protein sequence ID" value="CAB1445028.1"/>
    <property type="molecule type" value="Genomic_DNA"/>
</dbReference>
<evidence type="ECO:0008006" key="5">
    <source>
        <dbReference type="Google" id="ProtNLM"/>
    </source>
</evidence>
<feature type="region of interest" description="Disordered" evidence="2">
    <location>
        <begin position="585"/>
        <end position="622"/>
    </location>
</feature>
<proteinExistence type="predicted"/>
<accession>A0A9N7VAN4</accession>
<keyword evidence="1" id="KW-0175">Coiled coil</keyword>
<reference evidence="3" key="1">
    <citation type="submission" date="2020-03" db="EMBL/GenBank/DDBJ databases">
        <authorList>
            <person name="Weist P."/>
        </authorList>
    </citation>
    <scope>NUCLEOTIDE SEQUENCE</scope>
</reference>
<dbReference type="InterPro" id="IPR039341">
    <property type="entry name" value="CFAP99"/>
</dbReference>
<dbReference type="Proteomes" id="UP001153269">
    <property type="component" value="Unassembled WGS sequence"/>
</dbReference>
<evidence type="ECO:0000313" key="4">
    <source>
        <dbReference type="Proteomes" id="UP001153269"/>
    </source>
</evidence>
<dbReference type="AlphaFoldDB" id="A0A9N7VAN4"/>
<dbReference type="PANTHER" id="PTHR34649:SF1">
    <property type="entry name" value="CILIA- AND FLAGELLA-ASSOCIATED PROTEIN 99"/>
    <property type="match status" value="1"/>
</dbReference>
<feature type="region of interest" description="Disordered" evidence="2">
    <location>
        <begin position="275"/>
        <end position="296"/>
    </location>
</feature>
<name>A0A9N7VAN4_PLEPL</name>
<comment type="caution">
    <text evidence="3">The sequence shown here is derived from an EMBL/GenBank/DDBJ whole genome shotgun (WGS) entry which is preliminary data.</text>
</comment>
<evidence type="ECO:0000256" key="1">
    <source>
        <dbReference type="SAM" id="Coils"/>
    </source>
</evidence>